<dbReference type="AlphaFoldDB" id="A0A7W3N1S9"/>
<organism evidence="1 2">
    <name type="scientific">Thermomonospora cellulosilytica</name>
    <dbReference type="NCBI Taxonomy" id="1411118"/>
    <lineage>
        <taxon>Bacteria</taxon>
        <taxon>Bacillati</taxon>
        <taxon>Actinomycetota</taxon>
        <taxon>Actinomycetes</taxon>
        <taxon>Streptosporangiales</taxon>
        <taxon>Thermomonosporaceae</taxon>
        <taxon>Thermomonospora</taxon>
    </lineage>
</organism>
<evidence type="ECO:0000313" key="2">
    <source>
        <dbReference type="Proteomes" id="UP000539313"/>
    </source>
</evidence>
<accession>A0A7W3N1S9</accession>
<keyword evidence="2" id="KW-1185">Reference proteome</keyword>
<evidence type="ECO:0000313" key="1">
    <source>
        <dbReference type="EMBL" id="MBA9005960.1"/>
    </source>
</evidence>
<dbReference type="RefSeq" id="WP_182707011.1">
    <property type="nucleotide sequence ID" value="NZ_JACJII010000001.1"/>
</dbReference>
<reference evidence="1 2" key="1">
    <citation type="submission" date="2020-08" db="EMBL/GenBank/DDBJ databases">
        <title>Sequencing the genomes of 1000 actinobacteria strains.</title>
        <authorList>
            <person name="Klenk H.-P."/>
        </authorList>
    </citation>
    <scope>NUCLEOTIDE SEQUENCE [LARGE SCALE GENOMIC DNA]</scope>
    <source>
        <strain evidence="1 2">DSM 45823</strain>
    </source>
</reference>
<proteinExistence type="predicted"/>
<name>A0A7W3N1S9_9ACTN</name>
<dbReference type="EMBL" id="JACJII010000001">
    <property type="protein sequence ID" value="MBA9005960.1"/>
    <property type="molecule type" value="Genomic_DNA"/>
</dbReference>
<dbReference type="Proteomes" id="UP000539313">
    <property type="component" value="Unassembled WGS sequence"/>
</dbReference>
<comment type="caution">
    <text evidence="1">The sequence shown here is derived from an EMBL/GenBank/DDBJ whole genome shotgun (WGS) entry which is preliminary data.</text>
</comment>
<sequence>MTTATTAISTATTGNGYRAAALRRDYLAARDLANKLRDNNGTAEAILAVIDVMTKLNDQHRELTGKYIEKLTPAPGRTRPPTPWGRVLFPCAHPPGPPVSV</sequence>
<protein>
    <submittedName>
        <fullName evidence="1">Uncharacterized protein</fullName>
    </submittedName>
</protein>
<gene>
    <name evidence="1" type="ORF">HNR21_004842</name>
</gene>